<sequence>MPFIRRRGEETRGPAVIPDRRAFGVAYLDGLGEVRRRSSLADGALTMRGTTVRQDRKRSGFILGLGVAALAAFLVTTFVMGQPRILLLAVAAGWLTLGYLQRERS</sequence>
<proteinExistence type="predicted"/>
<feature type="transmembrane region" description="Helical" evidence="1">
    <location>
        <begin position="85"/>
        <end position="101"/>
    </location>
</feature>
<protein>
    <submittedName>
        <fullName evidence="2">Uncharacterized protein</fullName>
    </submittedName>
</protein>
<evidence type="ECO:0000256" key="1">
    <source>
        <dbReference type="SAM" id="Phobius"/>
    </source>
</evidence>
<keyword evidence="1" id="KW-1133">Transmembrane helix</keyword>
<keyword evidence="3" id="KW-1185">Reference proteome</keyword>
<comment type="caution">
    <text evidence="2">The sequence shown here is derived from an EMBL/GenBank/DDBJ whole genome shotgun (WGS) entry which is preliminary data.</text>
</comment>
<dbReference type="AlphaFoldDB" id="A0A543HX43"/>
<dbReference type="EMBL" id="VFPM01000002">
    <property type="protein sequence ID" value="TQM62897.1"/>
    <property type="molecule type" value="Genomic_DNA"/>
</dbReference>
<evidence type="ECO:0000313" key="2">
    <source>
        <dbReference type="EMBL" id="TQM62897.1"/>
    </source>
</evidence>
<gene>
    <name evidence="2" type="ORF">FBY41_2942</name>
</gene>
<dbReference type="Proteomes" id="UP000316747">
    <property type="component" value="Unassembled WGS sequence"/>
</dbReference>
<feature type="transmembrane region" description="Helical" evidence="1">
    <location>
        <begin position="61"/>
        <end position="79"/>
    </location>
</feature>
<evidence type="ECO:0000313" key="3">
    <source>
        <dbReference type="Proteomes" id="UP000316747"/>
    </source>
</evidence>
<reference evidence="2 3" key="1">
    <citation type="submission" date="2019-06" db="EMBL/GenBank/DDBJ databases">
        <title>Genome sequencing of plant associated microbes to promote plant fitness in Sorghum bicolor and Oryza sativa.</title>
        <authorList>
            <person name="Coleman-Derr D."/>
        </authorList>
    </citation>
    <scope>NUCLEOTIDE SEQUENCE [LARGE SCALE GENOMIC DNA]</scope>
    <source>
        <strain evidence="2 3">KV-663</strain>
    </source>
</reference>
<accession>A0A543HX43</accession>
<keyword evidence="1" id="KW-0472">Membrane</keyword>
<organism evidence="2 3">
    <name type="scientific">Humibacillus xanthopallidus</name>
    <dbReference type="NCBI Taxonomy" id="412689"/>
    <lineage>
        <taxon>Bacteria</taxon>
        <taxon>Bacillati</taxon>
        <taxon>Actinomycetota</taxon>
        <taxon>Actinomycetes</taxon>
        <taxon>Micrococcales</taxon>
        <taxon>Intrasporangiaceae</taxon>
        <taxon>Humibacillus</taxon>
    </lineage>
</organism>
<keyword evidence="1" id="KW-0812">Transmembrane</keyword>
<name>A0A543HX43_9MICO</name>